<dbReference type="EMBL" id="BNAB01000020">
    <property type="protein sequence ID" value="GHE04920.1"/>
    <property type="molecule type" value="Genomic_DNA"/>
</dbReference>
<keyword evidence="4" id="KW-1185">Reference proteome</keyword>
<reference evidence="2" key="1">
    <citation type="journal article" date="2014" name="Int. J. Syst. Evol. Microbiol.">
        <title>Complete genome sequence of Corynebacterium casei LMG S-19264T (=DSM 44701T), isolated from a smear-ripened cheese.</title>
        <authorList>
            <consortium name="US DOE Joint Genome Institute (JGI-PGF)"/>
            <person name="Walter F."/>
            <person name="Albersmeier A."/>
            <person name="Kalinowski J."/>
            <person name="Ruckert C."/>
        </authorList>
    </citation>
    <scope>NUCLEOTIDE SEQUENCE</scope>
    <source>
        <strain evidence="2">CGMCC 1.10859</strain>
    </source>
</reference>
<sequence length="51" mass="5021">MKLTALVLAALTAFGALAAPAMACERHEAAACGAGQSYDAATHSCLPKTGS</sequence>
<keyword evidence="1" id="KW-0732">Signal</keyword>
<dbReference type="Proteomes" id="UP000199541">
    <property type="component" value="Unassembled WGS sequence"/>
</dbReference>
<evidence type="ECO:0000313" key="5">
    <source>
        <dbReference type="Proteomes" id="UP000634647"/>
    </source>
</evidence>
<evidence type="ECO:0000256" key="1">
    <source>
        <dbReference type="SAM" id="SignalP"/>
    </source>
</evidence>
<comment type="caution">
    <text evidence="2">The sequence shown here is derived from an EMBL/GenBank/DDBJ whole genome shotgun (WGS) entry which is preliminary data.</text>
</comment>
<name>A0AAN4UTW8_9RHOB</name>
<organism evidence="2 5">
    <name type="scientific">Allgaiera indica</name>
    <dbReference type="NCBI Taxonomy" id="765699"/>
    <lineage>
        <taxon>Bacteria</taxon>
        <taxon>Pseudomonadati</taxon>
        <taxon>Pseudomonadota</taxon>
        <taxon>Alphaproteobacteria</taxon>
        <taxon>Rhodobacterales</taxon>
        <taxon>Paracoccaceae</taxon>
        <taxon>Allgaiera</taxon>
    </lineage>
</organism>
<reference evidence="3 4" key="2">
    <citation type="submission" date="2016-10" db="EMBL/GenBank/DDBJ databases">
        <authorList>
            <person name="Varghese N."/>
            <person name="Submissions S."/>
        </authorList>
    </citation>
    <scope>NUCLEOTIDE SEQUENCE [LARGE SCALE GENOMIC DNA]</scope>
    <source>
        <strain evidence="3 4">DSM 24802</strain>
    </source>
</reference>
<reference evidence="2" key="3">
    <citation type="submission" date="2023-06" db="EMBL/GenBank/DDBJ databases">
        <authorList>
            <person name="Sun Q."/>
            <person name="Zhou Y."/>
        </authorList>
    </citation>
    <scope>NUCLEOTIDE SEQUENCE</scope>
    <source>
        <strain evidence="2">CGMCC 1.10859</strain>
    </source>
</reference>
<protein>
    <recommendedName>
        <fullName evidence="6">Adenylosuccinate lyase</fullName>
    </recommendedName>
</protein>
<evidence type="ECO:0008006" key="6">
    <source>
        <dbReference type="Google" id="ProtNLM"/>
    </source>
</evidence>
<evidence type="ECO:0000313" key="4">
    <source>
        <dbReference type="Proteomes" id="UP000199541"/>
    </source>
</evidence>
<evidence type="ECO:0000313" key="3">
    <source>
        <dbReference type="EMBL" id="SDX59619.1"/>
    </source>
</evidence>
<evidence type="ECO:0000313" key="2">
    <source>
        <dbReference type="EMBL" id="GHE04920.1"/>
    </source>
</evidence>
<dbReference type="RefSeq" id="WP_160169142.1">
    <property type="nucleotide sequence ID" value="NZ_BNAB01000020.1"/>
</dbReference>
<feature type="chain" id="PRO_5042976500" description="Adenylosuccinate lyase" evidence="1">
    <location>
        <begin position="19"/>
        <end position="51"/>
    </location>
</feature>
<gene>
    <name evidence="2" type="ORF">GCM10008024_33910</name>
    <name evidence="3" type="ORF">SAMN05444006_12111</name>
</gene>
<proteinExistence type="predicted"/>
<accession>A0AAN4UTW8</accession>
<dbReference type="AlphaFoldDB" id="A0AAN4UTW8"/>
<dbReference type="Proteomes" id="UP000634647">
    <property type="component" value="Unassembled WGS sequence"/>
</dbReference>
<dbReference type="EMBL" id="FNOB01000021">
    <property type="protein sequence ID" value="SDX59619.1"/>
    <property type="molecule type" value="Genomic_DNA"/>
</dbReference>
<feature type="signal peptide" evidence="1">
    <location>
        <begin position="1"/>
        <end position="18"/>
    </location>
</feature>